<dbReference type="GO" id="GO:2000391">
    <property type="term" value="P:positive regulation of neutrophil extravasation"/>
    <property type="evidence" value="ECO:0007669"/>
    <property type="project" value="TreeGrafter"/>
</dbReference>
<organism evidence="9 10">
    <name type="scientific">Leptobrachium leishanense</name>
    <name type="common">Leishan spiny toad</name>
    <dbReference type="NCBI Taxonomy" id="445787"/>
    <lineage>
        <taxon>Eukaryota</taxon>
        <taxon>Metazoa</taxon>
        <taxon>Chordata</taxon>
        <taxon>Craniata</taxon>
        <taxon>Vertebrata</taxon>
        <taxon>Euteleostomi</taxon>
        <taxon>Amphibia</taxon>
        <taxon>Batrachia</taxon>
        <taxon>Anura</taxon>
        <taxon>Pelobatoidea</taxon>
        <taxon>Megophryidae</taxon>
        <taxon>Leptobrachium</taxon>
    </lineage>
</organism>
<dbReference type="PANTHER" id="PTHR15076">
    <property type="entry name" value="CD99/MIC2 PROTEIN RELATED"/>
    <property type="match status" value="1"/>
</dbReference>
<protein>
    <submittedName>
        <fullName evidence="9">CD99 molecule (Xg blood group)</fullName>
    </submittedName>
</protein>
<reference evidence="9" key="2">
    <citation type="submission" date="2025-09" db="UniProtKB">
        <authorList>
            <consortium name="Ensembl"/>
        </authorList>
    </citation>
    <scope>IDENTIFICATION</scope>
</reference>
<feature type="compositionally biased region" description="Basic and acidic residues" evidence="7">
    <location>
        <begin position="124"/>
        <end position="137"/>
    </location>
</feature>
<gene>
    <name evidence="9" type="primary">CD99</name>
</gene>
<feature type="region of interest" description="Disordered" evidence="7">
    <location>
        <begin position="47"/>
        <end position="157"/>
    </location>
</feature>
<dbReference type="GO" id="GO:0034109">
    <property type="term" value="P:homotypic cell-cell adhesion"/>
    <property type="evidence" value="ECO:0007669"/>
    <property type="project" value="TreeGrafter"/>
</dbReference>
<proteinExistence type="inferred from homology"/>
<evidence type="ECO:0000313" key="9">
    <source>
        <dbReference type="Ensembl" id="ENSLLEP00000006543.1"/>
    </source>
</evidence>
<dbReference type="Pfam" id="PF12301">
    <property type="entry name" value="CD99L2"/>
    <property type="match status" value="1"/>
</dbReference>
<reference evidence="9" key="1">
    <citation type="submission" date="2025-08" db="UniProtKB">
        <authorList>
            <consortium name="Ensembl"/>
        </authorList>
    </citation>
    <scope>IDENTIFICATION</scope>
</reference>
<dbReference type="OrthoDB" id="8963727at2759"/>
<keyword evidence="4" id="KW-0732">Signal</keyword>
<feature type="compositionally biased region" description="Basic and acidic residues" evidence="7">
    <location>
        <begin position="199"/>
        <end position="210"/>
    </location>
</feature>
<dbReference type="PANTHER" id="PTHR15076:SF15">
    <property type="entry name" value="CD99 ANTIGEN"/>
    <property type="match status" value="1"/>
</dbReference>
<feature type="transmembrane region" description="Helical" evidence="8">
    <location>
        <begin position="162"/>
        <end position="184"/>
    </location>
</feature>
<dbReference type="GO" id="GO:0005886">
    <property type="term" value="C:plasma membrane"/>
    <property type="evidence" value="ECO:0007669"/>
    <property type="project" value="TreeGrafter"/>
</dbReference>
<feature type="compositionally biased region" description="Low complexity" evidence="7">
    <location>
        <begin position="64"/>
        <end position="75"/>
    </location>
</feature>
<evidence type="ECO:0000256" key="3">
    <source>
        <dbReference type="ARBA" id="ARBA00022692"/>
    </source>
</evidence>
<keyword evidence="10" id="KW-1185">Reference proteome</keyword>
<comment type="similarity">
    <text evidence="2">Belongs to the CD99 family.</text>
</comment>
<evidence type="ECO:0000313" key="10">
    <source>
        <dbReference type="Proteomes" id="UP000694569"/>
    </source>
</evidence>
<name>A0A8C5LZG0_9ANUR</name>
<evidence type="ECO:0000256" key="8">
    <source>
        <dbReference type="SAM" id="Phobius"/>
    </source>
</evidence>
<dbReference type="Proteomes" id="UP000694569">
    <property type="component" value="Unplaced"/>
</dbReference>
<feature type="region of interest" description="Disordered" evidence="7">
    <location>
        <begin position="196"/>
        <end position="218"/>
    </location>
</feature>
<evidence type="ECO:0000256" key="1">
    <source>
        <dbReference type="ARBA" id="ARBA00004479"/>
    </source>
</evidence>
<evidence type="ECO:0000256" key="4">
    <source>
        <dbReference type="ARBA" id="ARBA00022729"/>
    </source>
</evidence>
<accession>A0A8C5LZG0</accession>
<evidence type="ECO:0000256" key="5">
    <source>
        <dbReference type="ARBA" id="ARBA00022989"/>
    </source>
</evidence>
<comment type="subcellular location">
    <subcellularLocation>
        <location evidence="1">Membrane</location>
        <topology evidence="1">Single-pass type I membrane protein</topology>
    </subcellularLocation>
</comment>
<sequence>MEYIETSADDNFFFSYVLYINWAVTPDCCSRSGEDFDLSDAFDGPTDLIATLEPDPQPVETTPKKPVAPSKAAPVDDGFDLGDAVPEGPTKPANKPVPGPQPGNPGGGGGDAGTFSDSDLFDGDLPKDPHSGGDHNRNKASGRAFQPAPDGEEQAAEAQPNMIAGIVSGVAVAAVGAVSSFIAYQKKKLCFKGASEDPENVHMENQKDPADPQVLLPK</sequence>
<dbReference type="Ensembl" id="ENSLLET00000006815.1">
    <property type="protein sequence ID" value="ENSLLEP00000006543.1"/>
    <property type="gene ID" value="ENSLLEG00000004124.1"/>
</dbReference>
<dbReference type="AlphaFoldDB" id="A0A8C5LZG0"/>
<dbReference type="GO" id="GO:0072683">
    <property type="term" value="P:T cell extravasation"/>
    <property type="evidence" value="ECO:0007669"/>
    <property type="project" value="TreeGrafter"/>
</dbReference>
<keyword evidence="5 8" id="KW-1133">Transmembrane helix</keyword>
<dbReference type="InterPro" id="IPR022078">
    <property type="entry name" value="CD99L2"/>
</dbReference>
<evidence type="ECO:0000256" key="6">
    <source>
        <dbReference type="ARBA" id="ARBA00023136"/>
    </source>
</evidence>
<keyword evidence="3 8" id="KW-0812">Transmembrane</keyword>
<keyword evidence="6 8" id="KW-0472">Membrane</keyword>
<evidence type="ECO:0000256" key="2">
    <source>
        <dbReference type="ARBA" id="ARBA00008763"/>
    </source>
</evidence>
<evidence type="ECO:0000256" key="7">
    <source>
        <dbReference type="SAM" id="MobiDB-lite"/>
    </source>
</evidence>
<dbReference type="GeneTree" id="ENSGT00940000154344"/>